<dbReference type="Pfam" id="PF12706">
    <property type="entry name" value="Lactamase_B_2"/>
    <property type="match status" value="1"/>
</dbReference>
<proteinExistence type="predicted"/>
<dbReference type="OrthoDB" id="9781189at2"/>
<reference evidence="3" key="1">
    <citation type="submission" date="2018-11" db="EMBL/GenBank/DDBJ databases">
        <title>Chitinophaga lutea sp.nov., isolate from arsenic contaminated soil.</title>
        <authorList>
            <person name="Zong Y."/>
        </authorList>
    </citation>
    <scope>NUCLEOTIDE SEQUENCE [LARGE SCALE GENOMIC DNA]</scope>
    <source>
        <strain evidence="3">YLT18</strain>
    </source>
</reference>
<feature type="domain" description="Metallo-beta-lactamase" evidence="1">
    <location>
        <begin position="13"/>
        <end position="185"/>
    </location>
</feature>
<keyword evidence="3" id="KW-1185">Reference proteome</keyword>
<dbReference type="InterPro" id="IPR036866">
    <property type="entry name" value="RibonucZ/Hydroxyglut_hydro"/>
</dbReference>
<dbReference type="PANTHER" id="PTHR47619">
    <property type="entry name" value="METALLO-HYDROLASE YYCJ-RELATED"/>
    <property type="match status" value="1"/>
</dbReference>
<dbReference type="InterPro" id="IPR052533">
    <property type="entry name" value="WalJ/YycJ-like"/>
</dbReference>
<dbReference type="RefSeq" id="WP_120514741.1">
    <property type="nucleotide sequence ID" value="NZ_QXZY01000002.1"/>
</dbReference>
<organism evidence="2 3">
    <name type="scientific">Chitinophaga barathri</name>
    <dbReference type="NCBI Taxonomy" id="1647451"/>
    <lineage>
        <taxon>Bacteria</taxon>
        <taxon>Pseudomonadati</taxon>
        <taxon>Bacteroidota</taxon>
        <taxon>Chitinophagia</taxon>
        <taxon>Chitinophagales</taxon>
        <taxon>Chitinophagaceae</taxon>
        <taxon>Chitinophaga</taxon>
    </lineage>
</organism>
<dbReference type="SUPFAM" id="SSF56281">
    <property type="entry name" value="Metallo-hydrolase/oxidoreductase"/>
    <property type="match status" value="1"/>
</dbReference>
<keyword evidence="2" id="KW-0378">Hydrolase</keyword>
<sequence>MSLFITSLNSGSNGNCYYIGNAEEAVLVDVGISCREVERRMRRLGLTMDKVKAIFISHEHTDHISGVPVLAKKYRLPVYITGQTLQHSRMQLSGIPFRPQEPVTIGQLQVTAFVKYHDACDPHSFLISGNGVTIGVFTDIGQCCDQLVLHFRQCHAAFLEANYDTDMLEKGRYPVFLKNRIRGGHGHLSNQQALDLFTQHKPEGMQVLLLSHLSRDNNDPTLVQEIFSRHAGAVEVAVASRYVESKVYEVFPGQLVAAPFAPMPIPIVHEMPKKKKRSAIPSAVQSTLF</sequence>
<dbReference type="AlphaFoldDB" id="A0A3N4MCZ4"/>
<protein>
    <submittedName>
        <fullName evidence="2">MBL fold metallo-hydrolase</fullName>
    </submittedName>
</protein>
<gene>
    <name evidence="2" type="ORF">EG028_06440</name>
</gene>
<dbReference type="GO" id="GO:0016787">
    <property type="term" value="F:hydrolase activity"/>
    <property type="evidence" value="ECO:0007669"/>
    <property type="project" value="UniProtKB-KW"/>
</dbReference>
<comment type="caution">
    <text evidence="2">The sequence shown here is derived from an EMBL/GenBank/DDBJ whole genome shotgun (WGS) entry which is preliminary data.</text>
</comment>
<evidence type="ECO:0000313" key="3">
    <source>
        <dbReference type="Proteomes" id="UP000279089"/>
    </source>
</evidence>
<evidence type="ECO:0000313" key="2">
    <source>
        <dbReference type="EMBL" id="RPD41802.1"/>
    </source>
</evidence>
<dbReference type="SMART" id="SM00849">
    <property type="entry name" value="Lactamase_B"/>
    <property type="match status" value="1"/>
</dbReference>
<dbReference type="Proteomes" id="UP000279089">
    <property type="component" value="Unassembled WGS sequence"/>
</dbReference>
<dbReference type="Gene3D" id="3.60.15.10">
    <property type="entry name" value="Ribonuclease Z/Hydroxyacylglutathione hydrolase-like"/>
    <property type="match status" value="1"/>
</dbReference>
<accession>A0A3N4MCZ4</accession>
<name>A0A3N4MCZ4_9BACT</name>
<evidence type="ECO:0000259" key="1">
    <source>
        <dbReference type="SMART" id="SM00849"/>
    </source>
</evidence>
<dbReference type="InterPro" id="IPR001279">
    <property type="entry name" value="Metallo-B-lactamas"/>
</dbReference>
<dbReference type="PANTHER" id="PTHR47619:SF1">
    <property type="entry name" value="EXODEOXYRIBONUCLEASE WALJ"/>
    <property type="match status" value="1"/>
</dbReference>
<dbReference type="EMBL" id="RMBX01000003">
    <property type="protein sequence ID" value="RPD41802.1"/>
    <property type="molecule type" value="Genomic_DNA"/>
</dbReference>